<evidence type="ECO:0000313" key="2">
    <source>
        <dbReference type="Proteomes" id="UP001199106"/>
    </source>
</evidence>
<protein>
    <submittedName>
        <fullName evidence="1">Uncharacterized protein</fullName>
    </submittedName>
</protein>
<gene>
    <name evidence="1" type="ORF">G6011_11575</name>
</gene>
<reference evidence="1" key="1">
    <citation type="submission" date="2021-07" db="EMBL/GenBank/DDBJ databases">
        <title>Genome Resource of American Ginseng Black Spot Pathogen Alternaria panax.</title>
        <authorList>
            <person name="Qiu C."/>
            <person name="Wang W."/>
            <person name="Liu Z."/>
        </authorList>
    </citation>
    <scope>NUCLEOTIDE SEQUENCE</scope>
    <source>
        <strain evidence="1">BNCC115425</strain>
    </source>
</reference>
<organism evidence="1 2">
    <name type="scientific">Alternaria panax</name>
    <dbReference type="NCBI Taxonomy" id="48097"/>
    <lineage>
        <taxon>Eukaryota</taxon>
        <taxon>Fungi</taxon>
        <taxon>Dikarya</taxon>
        <taxon>Ascomycota</taxon>
        <taxon>Pezizomycotina</taxon>
        <taxon>Dothideomycetes</taxon>
        <taxon>Pleosporomycetidae</taxon>
        <taxon>Pleosporales</taxon>
        <taxon>Pleosporineae</taxon>
        <taxon>Pleosporaceae</taxon>
        <taxon>Alternaria</taxon>
        <taxon>Alternaria sect. Panax</taxon>
    </lineage>
</organism>
<evidence type="ECO:0000313" key="1">
    <source>
        <dbReference type="EMBL" id="KAG9192841.1"/>
    </source>
</evidence>
<name>A0AAD4IEA3_9PLEO</name>
<dbReference type="EMBL" id="JAANER010000003">
    <property type="protein sequence ID" value="KAG9192841.1"/>
    <property type="molecule type" value="Genomic_DNA"/>
</dbReference>
<keyword evidence="2" id="KW-1185">Reference proteome</keyword>
<accession>A0AAD4IEA3</accession>
<dbReference type="AlphaFoldDB" id="A0AAD4IEA3"/>
<sequence>MCQQLKLARAQSPKKLIKMAFQTLPLRDLQAVFGTKYPRRGRILLEQRRRKMSLHRLAETLYYHRGAQLSRRARWNDMTILQMQHELQKRDKLDESEYQTLSEWKLRLRLACVVKAENEAWKEGVKVREEKRVEARRAWAAQLAAYDQIDRERSEDAEMEQEQQAVC</sequence>
<proteinExistence type="predicted"/>
<dbReference type="Proteomes" id="UP001199106">
    <property type="component" value="Unassembled WGS sequence"/>
</dbReference>
<comment type="caution">
    <text evidence="1">The sequence shown here is derived from an EMBL/GenBank/DDBJ whole genome shotgun (WGS) entry which is preliminary data.</text>
</comment>